<feature type="domain" description="L,D-TPase catalytic" evidence="10">
    <location>
        <begin position="258"/>
        <end position="395"/>
    </location>
</feature>
<evidence type="ECO:0000256" key="6">
    <source>
        <dbReference type="ARBA" id="ARBA00023316"/>
    </source>
</evidence>
<feature type="signal peptide" evidence="9">
    <location>
        <begin position="1"/>
        <end position="26"/>
    </location>
</feature>
<keyword evidence="6 7" id="KW-0961">Cell wall biogenesis/degradation</keyword>
<organism evidence="11 12">
    <name type="scientific">Plantactinospora siamensis</name>
    <dbReference type="NCBI Taxonomy" id="555372"/>
    <lineage>
        <taxon>Bacteria</taxon>
        <taxon>Bacillati</taxon>
        <taxon>Actinomycetota</taxon>
        <taxon>Actinomycetes</taxon>
        <taxon>Micromonosporales</taxon>
        <taxon>Micromonosporaceae</taxon>
        <taxon>Plantactinospora</taxon>
    </lineage>
</organism>
<dbReference type="PANTHER" id="PTHR30582">
    <property type="entry name" value="L,D-TRANSPEPTIDASE"/>
    <property type="match status" value="1"/>
</dbReference>
<dbReference type="Pfam" id="PF17964">
    <property type="entry name" value="Big_10"/>
    <property type="match status" value="1"/>
</dbReference>
<evidence type="ECO:0000256" key="1">
    <source>
        <dbReference type="ARBA" id="ARBA00004752"/>
    </source>
</evidence>
<dbReference type="InterPro" id="IPR038063">
    <property type="entry name" value="Transpep_catalytic_dom"/>
</dbReference>
<comment type="pathway">
    <text evidence="1 7">Cell wall biogenesis; peptidoglycan biosynthesis.</text>
</comment>
<keyword evidence="4 7" id="KW-0573">Peptidoglycan synthesis</keyword>
<sequence>MVTRRKVVALGAGAAASLAVTGLTVAGCRGGDKPKDASWNGPGQSGTGSAAPSPSASAEPVTVKITPVANATKVSPTAPVVVSVAGGTLKGVTVSAGDRKVAGKLAEDGSWRSTGTLSYNTTYNVTVSVADSAGVASEQTSSFKTLKPNGVAGVTFQANALTALRTGATYGVGQPVMVHFSRTVRDRAAAEKAMRVETSPPVEGRWRWIDGQNAHWRPARYFAAGTRISVEVKLHGVNLGRDVYGENAATHYTIGPSRIAVADGSSHRMKCYIDGKMVRDIPVSMGKGGTAKTPEGKTVNYWTASGVHVIINKQPSYNMTSASYGITDKKDPNFYDEDIKLCNRISYTGEFVHMADWNISAHGRANTSHGCINVGPANAQWFYDTFQVGDVVEVRNTPRQLGLMDGVGDWTIPWSKW</sequence>
<evidence type="ECO:0000256" key="9">
    <source>
        <dbReference type="SAM" id="SignalP"/>
    </source>
</evidence>
<feature type="active site" description="Nucleophile" evidence="7">
    <location>
        <position position="371"/>
    </location>
</feature>
<dbReference type="CDD" id="cd16913">
    <property type="entry name" value="YkuD_like"/>
    <property type="match status" value="1"/>
</dbReference>
<reference evidence="11 12" key="1">
    <citation type="submission" date="2024-09" db="EMBL/GenBank/DDBJ databases">
        <authorList>
            <person name="Sun Q."/>
            <person name="Mori K."/>
        </authorList>
    </citation>
    <scope>NUCLEOTIDE SEQUENCE [LARGE SCALE GENOMIC DNA]</scope>
    <source>
        <strain evidence="11 12">TBRC 2205</strain>
    </source>
</reference>
<keyword evidence="9" id="KW-0732">Signal</keyword>
<evidence type="ECO:0000256" key="2">
    <source>
        <dbReference type="ARBA" id="ARBA00022679"/>
    </source>
</evidence>
<dbReference type="Gene3D" id="2.40.440.10">
    <property type="entry name" value="L,D-transpeptidase catalytic domain-like"/>
    <property type="match status" value="1"/>
</dbReference>
<comment type="caution">
    <text evidence="11">The sequence shown here is derived from an EMBL/GenBank/DDBJ whole genome shotgun (WGS) entry which is preliminary data.</text>
</comment>
<evidence type="ECO:0000259" key="10">
    <source>
        <dbReference type="PROSITE" id="PS52029"/>
    </source>
</evidence>
<keyword evidence="12" id="KW-1185">Reference proteome</keyword>
<dbReference type="Gene3D" id="2.60.40.3780">
    <property type="match status" value="1"/>
</dbReference>
<gene>
    <name evidence="11" type="ORF">ACFFHU_24570</name>
</gene>
<evidence type="ECO:0000256" key="5">
    <source>
        <dbReference type="ARBA" id="ARBA00023315"/>
    </source>
</evidence>
<evidence type="ECO:0000256" key="4">
    <source>
        <dbReference type="ARBA" id="ARBA00022984"/>
    </source>
</evidence>
<dbReference type="PANTHER" id="PTHR30582:SF2">
    <property type="entry name" value="L,D-TRANSPEPTIDASE YCIB-RELATED"/>
    <property type="match status" value="1"/>
</dbReference>
<dbReference type="Gene3D" id="2.60.40.3710">
    <property type="match status" value="1"/>
</dbReference>
<feature type="active site" description="Proton donor/acceptor" evidence="7">
    <location>
        <position position="353"/>
    </location>
</feature>
<evidence type="ECO:0000313" key="12">
    <source>
        <dbReference type="Proteomes" id="UP001589894"/>
    </source>
</evidence>
<feature type="chain" id="PRO_5045061512" evidence="9">
    <location>
        <begin position="27"/>
        <end position="417"/>
    </location>
</feature>
<dbReference type="PROSITE" id="PS51257">
    <property type="entry name" value="PROKAR_LIPOPROTEIN"/>
    <property type="match status" value="1"/>
</dbReference>
<dbReference type="Pfam" id="PF03734">
    <property type="entry name" value="YkuD"/>
    <property type="match status" value="1"/>
</dbReference>
<keyword evidence="3 7" id="KW-0133">Cell shape</keyword>
<keyword evidence="2" id="KW-0808">Transferase</keyword>
<dbReference type="Proteomes" id="UP001589894">
    <property type="component" value="Unassembled WGS sequence"/>
</dbReference>
<dbReference type="EMBL" id="JBHLUE010000020">
    <property type="protein sequence ID" value="MFC0567301.1"/>
    <property type="molecule type" value="Genomic_DNA"/>
</dbReference>
<evidence type="ECO:0000256" key="8">
    <source>
        <dbReference type="SAM" id="MobiDB-lite"/>
    </source>
</evidence>
<dbReference type="InterPro" id="IPR005490">
    <property type="entry name" value="LD_TPept_cat_dom"/>
</dbReference>
<accession>A0ABV6P2P9</accession>
<protein>
    <submittedName>
        <fullName evidence="11">Ig-like domain-containing protein</fullName>
    </submittedName>
</protein>
<proteinExistence type="predicted"/>
<dbReference type="PROSITE" id="PS52029">
    <property type="entry name" value="LD_TPASE"/>
    <property type="match status" value="1"/>
</dbReference>
<evidence type="ECO:0000313" key="11">
    <source>
        <dbReference type="EMBL" id="MFC0567301.1"/>
    </source>
</evidence>
<keyword evidence="5" id="KW-0012">Acyltransferase</keyword>
<dbReference type="InterPro" id="IPR041280">
    <property type="entry name" value="Big_10"/>
</dbReference>
<dbReference type="RefSeq" id="WP_377342595.1">
    <property type="nucleotide sequence ID" value="NZ_JBHLUE010000020.1"/>
</dbReference>
<feature type="compositionally biased region" description="Low complexity" evidence="8">
    <location>
        <begin position="47"/>
        <end position="58"/>
    </location>
</feature>
<dbReference type="InterPro" id="IPR050979">
    <property type="entry name" value="LD-transpeptidase"/>
</dbReference>
<dbReference type="SUPFAM" id="SSF141523">
    <property type="entry name" value="L,D-transpeptidase catalytic domain-like"/>
    <property type="match status" value="1"/>
</dbReference>
<name>A0ABV6P2P9_9ACTN</name>
<feature type="region of interest" description="Disordered" evidence="8">
    <location>
        <begin position="33"/>
        <end position="58"/>
    </location>
</feature>
<evidence type="ECO:0000256" key="7">
    <source>
        <dbReference type="PROSITE-ProRule" id="PRU01373"/>
    </source>
</evidence>
<dbReference type="CDD" id="cd13432">
    <property type="entry name" value="LDT_IgD_like_2"/>
    <property type="match status" value="1"/>
</dbReference>
<evidence type="ECO:0000256" key="3">
    <source>
        <dbReference type="ARBA" id="ARBA00022960"/>
    </source>
</evidence>